<gene>
    <name evidence="1" type="ORF">EV199_2978</name>
</gene>
<accession>A0A4Q7MR72</accession>
<organism evidence="1 2">
    <name type="scientific">Pseudobacter ginsenosidimutans</name>
    <dbReference type="NCBI Taxonomy" id="661488"/>
    <lineage>
        <taxon>Bacteria</taxon>
        <taxon>Pseudomonadati</taxon>
        <taxon>Bacteroidota</taxon>
        <taxon>Chitinophagia</taxon>
        <taxon>Chitinophagales</taxon>
        <taxon>Chitinophagaceae</taxon>
        <taxon>Pseudobacter</taxon>
    </lineage>
</organism>
<comment type="caution">
    <text evidence="1">The sequence shown here is derived from an EMBL/GenBank/DDBJ whole genome shotgun (WGS) entry which is preliminary data.</text>
</comment>
<dbReference type="PROSITE" id="PS51257">
    <property type="entry name" value="PROKAR_LIPOPROTEIN"/>
    <property type="match status" value="1"/>
</dbReference>
<dbReference type="RefSeq" id="WP_130541614.1">
    <property type="nucleotide sequence ID" value="NZ_CP042431.1"/>
</dbReference>
<dbReference type="EMBL" id="SGXA01000002">
    <property type="protein sequence ID" value="RZS71077.1"/>
    <property type="molecule type" value="Genomic_DNA"/>
</dbReference>
<dbReference type="Proteomes" id="UP000293874">
    <property type="component" value="Unassembled WGS sequence"/>
</dbReference>
<reference evidence="1 2" key="1">
    <citation type="submission" date="2019-02" db="EMBL/GenBank/DDBJ databases">
        <title>Genomic Encyclopedia of Type Strains, Phase IV (KMG-IV): sequencing the most valuable type-strain genomes for metagenomic binning, comparative biology and taxonomic classification.</title>
        <authorList>
            <person name="Goeker M."/>
        </authorList>
    </citation>
    <scope>NUCLEOTIDE SEQUENCE [LARGE SCALE GENOMIC DNA]</scope>
    <source>
        <strain evidence="1 2">DSM 18116</strain>
    </source>
</reference>
<dbReference type="Pfam" id="PF16132">
    <property type="entry name" value="DUF4843"/>
    <property type="match status" value="1"/>
</dbReference>
<evidence type="ECO:0000313" key="1">
    <source>
        <dbReference type="EMBL" id="RZS71077.1"/>
    </source>
</evidence>
<dbReference type="AlphaFoldDB" id="A0A4Q7MR72"/>
<proteinExistence type="predicted"/>
<protein>
    <submittedName>
        <fullName evidence="1">Uncharacterized protein DUF4843</fullName>
    </submittedName>
</protein>
<dbReference type="InterPro" id="IPR032299">
    <property type="entry name" value="DUF4843"/>
</dbReference>
<evidence type="ECO:0000313" key="2">
    <source>
        <dbReference type="Proteomes" id="UP000293874"/>
    </source>
</evidence>
<dbReference type="OrthoDB" id="1094864at2"/>
<sequence>MKQTIIYIVLLGWLTACKKDEISDSSNAAPAVYFIYDMLRSFNIDSVSYTFVEKSSTVETDTIWLNVRASGSTADKDRNINLVADNEGTTAIKDKHYKFLNNIMPKGDFDTRLGVVLLRDASLLNSSVVLSLRLQPSEDFPVLMKDTIMGDGRYYGRNKVKIIFTDRLLKPDNWDSYLITFFGAYSNVKFRFITGVLGVSSFSTTGPNPVNFPKMQFYQNTVRNALLEYTTANGPLIDENNNVVVIP</sequence>
<keyword evidence="2" id="KW-1185">Reference proteome</keyword>
<name>A0A4Q7MR72_9BACT</name>